<dbReference type="Pfam" id="PF25182">
    <property type="entry name" value="NonGDSL"/>
    <property type="match status" value="1"/>
</dbReference>
<organism evidence="3 4">
    <name type="scientific">Plastoroseomonas arctica</name>
    <dbReference type="NCBI Taxonomy" id="1509237"/>
    <lineage>
        <taxon>Bacteria</taxon>
        <taxon>Pseudomonadati</taxon>
        <taxon>Pseudomonadota</taxon>
        <taxon>Alphaproteobacteria</taxon>
        <taxon>Acetobacterales</taxon>
        <taxon>Acetobacteraceae</taxon>
        <taxon>Plastoroseomonas</taxon>
    </lineage>
</organism>
<dbReference type="EMBL" id="JAAEDH010000037">
    <property type="protein sequence ID" value="MBR0657477.1"/>
    <property type="molecule type" value="Genomic_DNA"/>
</dbReference>
<dbReference type="RefSeq" id="WP_211876339.1">
    <property type="nucleotide sequence ID" value="NZ_JAAEDH010000037.1"/>
</dbReference>
<comment type="caution">
    <text evidence="3">The sequence shown here is derived from an EMBL/GenBank/DDBJ whole genome shotgun (WGS) entry which is preliminary data.</text>
</comment>
<reference evidence="3" key="2">
    <citation type="journal article" date="2021" name="Syst. Appl. Microbiol.">
        <title>Roseomonas hellenica sp. nov., isolated from roots of wild-growing Alkanna tinctoria.</title>
        <authorList>
            <person name="Rat A."/>
            <person name="Naranjo H.D."/>
            <person name="Lebbe L."/>
            <person name="Cnockaert M."/>
            <person name="Krigas N."/>
            <person name="Grigoriadou K."/>
            <person name="Maloupa E."/>
            <person name="Willems A."/>
        </authorList>
    </citation>
    <scope>NUCLEOTIDE SEQUENCE</scope>
    <source>
        <strain evidence="3">LMG 28251</strain>
    </source>
</reference>
<dbReference type="Gene3D" id="3.40.50.1110">
    <property type="entry name" value="SGNH hydrolase"/>
    <property type="match status" value="1"/>
</dbReference>
<evidence type="ECO:0000313" key="3">
    <source>
        <dbReference type="EMBL" id="MBR0657477.1"/>
    </source>
</evidence>
<reference evidence="3" key="1">
    <citation type="submission" date="2020-01" db="EMBL/GenBank/DDBJ databases">
        <authorList>
            <person name="Rat A."/>
        </authorList>
    </citation>
    <scope>NUCLEOTIDE SEQUENCE</scope>
    <source>
        <strain evidence="3">LMG 28251</strain>
    </source>
</reference>
<keyword evidence="2" id="KW-0732">Signal</keyword>
<feature type="signal peptide" evidence="2">
    <location>
        <begin position="1"/>
        <end position="27"/>
    </location>
</feature>
<dbReference type="GO" id="GO:0016788">
    <property type="term" value="F:hydrolase activity, acting on ester bonds"/>
    <property type="evidence" value="ECO:0007669"/>
    <property type="project" value="UniProtKB-ARBA"/>
</dbReference>
<evidence type="ECO:0000313" key="4">
    <source>
        <dbReference type="Proteomes" id="UP001196068"/>
    </source>
</evidence>
<feature type="chain" id="PRO_5042124964" evidence="2">
    <location>
        <begin position="28"/>
        <end position="269"/>
    </location>
</feature>
<sequence>MRRLAKRLVVAMQAGALLALLAAPARASICDVPPELVDSPVPLEATARGLRRGVLRVLVVGSASVFGPGGSGPDAAWPGQFATRLREGWPGLRVELEVRGARGMMADEMLAMILAVTTPRPHLVVWQAGSVEAARGQDTDWLARRLNTGLEALRERGIDAVLMDQQFSRFMRANSDVDSYRDALRMAGSVHGAALLQRYAMMQHWAESERIDIERTPRERRVAATDQLHACLGRALARLVLDGAADAGAPSPDNAQRPGPPQSDAAPRP</sequence>
<protein>
    <submittedName>
        <fullName evidence="3">SGNH/GDSL hydrolase family protein</fullName>
    </submittedName>
</protein>
<proteinExistence type="predicted"/>
<dbReference type="AlphaFoldDB" id="A0AAF1KUZ0"/>
<evidence type="ECO:0000256" key="1">
    <source>
        <dbReference type="SAM" id="MobiDB-lite"/>
    </source>
</evidence>
<feature type="region of interest" description="Disordered" evidence="1">
    <location>
        <begin position="244"/>
        <end position="269"/>
    </location>
</feature>
<keyword evidence="3" id="KW-0378">Hydrolase</keyword>
<accession>A0AAF1KUZ0</accession>
<name>A0AAF1KUZ0_9PROT</name>
<dbReference type="InterPro" id="IPR057572">
    <property type="entry name" value="NonGDSL"/>
</dbReference>
<gene>
    <name evidence="3" type="ORF">GXW79_20550</name>
</gene>
<evidence type="ECO:0000256" key="2">
    <source>
        <dbReference type="SAM" id="SignalP"/>
    </source>
</evidence>
<dbReference type="InterPro" id="IPR036514">
    <property type="entry name" value="SGNH_hydro_sf"/>
</dbReference>
<keyword evidence="4" id="KW-1185">Reference proteome</keyword>
<dbReference type="Proteomes" id="UP001196068">
    <property type="component" value="Unassembled WGS sequence"/>
</dbReference>
<dbReference type="SUPFAM" id="SSF52266">
    <property type="entry name" value="SGNH hydrolase"/>
    <property type="match status" value="1"/>
</dbReference>